<proteinExistence type="predicted"/>
<organism evidence="2 3">
    <name type="scientific">Pseudomicrostroma glucosiphilum</name>
    <dbReference type="NCBI Taxonomy" id="1684307"/>
    <lineage>
        <taxon>Eukaryota</taxon>
        <taxon>Fungi</taxon>
        <taxon>Dikarya</taxon>
        <taxon>Basidiomycota</taxon>
        <taxon>Ustilaginomycotina</taxon>
        <taxon>Exobasidiomycetes</taxon>
        <taxon>Microstromatales</taxon>
        <taxon>Microstromatales incertae sedis</taxon>
        <taxon>Pseudomicrostroma</taxon>
    </lineage>
</organism>
<gene>
    <name evidence="2" type="ORF">BCV69DRAFT_125605</name>
</gene>
<dbReference type="Proteomes" id="UP000245942">
    <property type="component" value="Unassembled WGS sequence"/>
</dbReference>
<reference evidence="2 3" key="1">
    <citation type="journal article" date="2018" name="Mol. Biol. Evol.">
        <title>Broad Genomic Sampling Reveals a Smut Pathogenic Ancestry of the Fungal Clade Ustilaginomycotina.</title>
        <authorList>
            <person name="Kijpornyongpan T."/>
            <person name="Mondo S.J."/>
            <person name="Barry K."/>
            <person name="Sandor L."/>
            <person name="Lee J."/>
            <person name="Lipzen A."/>
            <person name="Pangilinan J."/>
            <person name="LaButti K."/>
            <person name="Hainaut M."/>
            <person name="Henrissat B."/>
            <person name="Grigoriev I.V."/>
            <person name="Spatafora J.W."/>
            <person name="Aime M.C."/>
        </authorList>
    </citation>
    <scope>NUCLEOTIDE SEQUENCE [LARGE SCALE GENOMIC DNA]</scope>
    <source>
        <strain evidence="2 3">MCA 4718</strain>
    </source>
</reference>
<feature type="compositionally biased region" description="Low complexity" evidence="1">
    <location>
        <begin position="243"/>
        <end position="252"/>
    </location>
</feature>
<dbReference type="GeneID" id="37010915"/>
<dbReference type="AlphaFoldDB" id="A0A316TWN4"/>
<sequence length="523" mass="57353">MLAQIDKALVRDMQYFIDDSDFLRRSPESPQPLSRANLEKFNASPPKGASRSPFDLFRPAQHQWSEEDVTQSRRTQQQQQDGPKLWLSPHTADCFLVVSHPTTRPRASAVASRSITSEQQAASSPMAISNLVWRESSPASDSPPQSTTSSRKRSRDASPNTEASPLLRPLASLHEAAEPSSSHDILHDDERNLRSLRLVASSISQHLDSGEQTKRRKSSALPAYSQRTGSSSNIAPGDRPLPSSSSSAASSAQTGRRDDVRVYRVHKSIMTQCNLLWDLFESASSSTPPPVMQSIGAATAEGRRHSESSKSRPPQLQRLACPSFMAKQETVSLMMHRRPYPPSKRFPGLSLPTLLPSGVGTDHSSPVSPTSAPAGASFKFGPSQAKETSALNTVHMPVPDGETIPVLLHYLYHHSLSHLATALNRQATASVSSTDGRSTEVAVDKDKEKDKEEHYRRLVGGLIANFDYLGVEAREPREWLANEWKRLSTTPTSGDVAMEGERLTSLGLRPPTTSPRAPTRRLE</sequence>
<feature type="compositionally biased region" description="Basic and acidic residues" evidence="1">
    <location>
        <begin position="301"/>
        <end position="310"/>
    </location>
</feature>
<feature type="region of interest" description="Disordered" evidence="1">
    <location>
        <begin position="285"/>
        <end position="316"/>
    </location>
</feature>
<feature type="region of interest" description="Disordered" evidence="1">
    <location>
        <begin position="428"/>
        <end position="450"/>
    </location>
</feature>
<evidence type="ECO:0000313" key="3">
    <source>
        <dbReference type="Proteomes" id="UP000245942"/>
    </source>
</evidence>
<dbReference type="EMBL" id="KZ819340">
    <property type="protein sequence ID" value="PWN17859.1"/>
    <property type="molecule type" value="Genomic_DNA"/>
</dbReference>
<evidence type="ECO:0000313" key="2">
    <source>
        <dbReference type="EMBL" id="PWN17859.1"/>
    </source>
</evidence>
<feature type="region of interest" description="Disordered" evidence="1">
    <location>
        <begin position="205"/>
        <end position="258"/>
    </location>
</feature>
<evidence type="ECO:0000256" key="1">
    <source>
        <dbReference type="SAM" id="MobiDB-lite"/>
    </source>
</evidence>
<feature type="compositionally biased region" description="Polar residues" evidence="1">
    <location>
        <begin position="137"/>
        <end position="149"/>
    </location>
</feature>
<feature type="compositionally biased region" description="Polar residues" evidence="1">
    <location>
        <begin position="225"/>
        <end position="234"/>
    </location>
</feature>
<dbReference type="RefSeq" id="XP_025345019.1">
    <property type="nucleotide sequence ID" value="XM_025489181.1"/>
</dbReference>
<feature type="compositionally biased region" description="Polar residues" evidence="1">
    <location>
        <begin position="111"/>
        <end position="127"/>
    </location>
</feature>
<feature type="region of interest" description="Disordered" evidence="1">
    <location>
        <begin position="103"/>
        <end position="168"/>
    </location>
</feature>
<protein>
    <submittedName>
        <fullName evidence="2">Uncharacterized protein</fullName>
    </submittedName>
</protein>
<accession>A0A316TWN4</accession>
<name>A0A316TWN4_9BASI</name>
<feature type="region of interest" description="Disordered" evidence="1">
    <location>
        <begin position="22"/>
        <end position="87"/>
    </location>
</feature>
<keyword evidence="3" id="KW-1185">Reference proteome</keyword>